<dbReference type="Pfam" id="PF23922">
    <property type="entry name" value="DUF7261"/>
    <property type="match status" value="1"/>
</dbReference>
<dbReference type="RefSeq" id="WP_276235680.1">
    <property type="nucleotide sequence ID" value="NZ_CP119802.1"/>
</dbReference>
<dbReference type="AlphaFoldDB" id="A0ABD5ZMU5"/>
<dbReference type="EMBL" id="JBHTAP010000001">
    <property type="protein sequence ID" value="MFC7234667.1"/>
    <property type="molecule type" value="Genomic_DNA"/>
</dbReference>
<dbReference type="GeneID" id="79266335"/>
<dbReference type="InterPro" id="IPR055685">
    <property type="entry name" value="DUF7261"/>
</dbReference>
<organism evidence="1 2">
    <name type="scientific">Halosegnis marinus</name>
    <dbReference type="NCBI Taxonomy" id="3034023"/>
    <lineage>
        <taxon>Archaea</taxon>
        <taxon>Methanobacteriati</taxon>
        <taxon>Methanobacteriota</taxon>
        <taxon>Stenosarchaea group</taxon>
        <taxon>Halobacteria</taxon>
        <taxon>Halobacteriales</taxon>
        <taxon>Natronomonadaceae</taxon>
        <taxon>Halosegnis</taxon>
    </lineage>
</organism>
<evidence type="ECO:0000313" key="1">
    <source>
        <dbReference type="EMBL" id="MFC7234667.1"/>
    </source>
</evidence>
<comment type="caution">
    <text evidence="1">The sequence shown here is derived from an EMBL/GenBank/DDBJ whole genome shotgun (WGS) entry which is preliminary data.</text>
</comment>
<proteinExistence type="predicted"/>
<sequence length="169" mass="17794">MSRRGQLVLLTAAVVAAALAPALLAYLQLGYHADRDAAADFEDPAANAVRVLDRAAFEARLDGDYAWANRTRAADRVRATLRPRIDRLAGSRVADGTATLVSYNATAARAWVESSCPGGDGRVFGPCRADGGVVVQERAGEAALVAVAFDVRVVTERGETRLTVVATPS</sequence>
<gene>
    <name evidence="1" type="ORF">ACFQJ4_04960</name>
</gene>
<reference evidence="1 2" key="1">
    <citation type="journal article" date="2019" name="Int. J. Syst. Evol. Microbiol.">
        <title>The Global Catalogue of Microorganisms (GCM) 10K type strain sequencing project: providing services to taxonomists for standard genome sequencing and annotation.</title>
        <authorList>
            <consortium name="The Broad Institute Genomics Platform"/>
            <consortium name="The Broad Institute Genome Sequencing Center for Infectious Disease"/>
            <person name="Wu L."/>
            <person name="Ma J."/>
        </authorList>
    </citation>
    <scope>NUCLEOTIDE SEQUENCE [LARGE SCALE GENOMIC DNA]</scope>
    <source>
        <strain evidence="1 2">DT85</strain>
    </source>
</reference>
<name>A0ABD5ZMU5_9EURY</name>
<accession>A0ABD5ZMU5</accession>
<protein>
    <submittedName>
        <fullName evidence="1">Uncharacterized protein</fullName>
    </submittedName>
</protein>
<keyword evidence="2" id="KW-1185">Reference proteome</keyword>
<dbReference type="Proteomes" id="UP001596398">
    <property type="component" value="Unassembled WGS sequence"/>
</dbReference>
<evidence type="ECO:0000313" key="2">
    <source>
        <dbReference type="Proteomes" id="UP001596398"/>
    </source>
</evidence>